<keyword evidence="1 5" id="KW-0489">Methyltransferase</keyword>
<comment type="caution">
    <text evidence="5">The sequence shown here is derived from an EMBL/GenBank/DDBJ whole genome shotgun (WGS) entry which is preliminary data.</text>
</comment>
<evidence type="ECO:0000256" key="2">
    <source>
        <dbReference type="ARBA" id="ARBA00022679"/>
    </source>
</evidence>
<dbReference type="EMBL" id="QGTX01000001">
    <property type="protein sequence ID" value="PWW21487.1"/>
    <property type="molecule type" value="Genomic_DNA"/>
</dbReference>
<feature type="compositionally biased region" description="Basic and acidic residues" evidence="3">
    <location>
        <begin position="9"/>
        <end position="31"/>
    </location>
</feature>
<proteinExistence type="predicted"/>
<dbReference type="PANTHER" id="PTHR43191:SF12">
    <property type="entry name" value="RRNA METHYLASE"/>
    <property type="match status" value="1"/>
</dbReference>
<dbReference type="Proteomes" id="UP000246661">
    <property type="component" value="Unassembled WGS sequence"/>
</dbReference>
<dbReference type="Gene3D" id="3.40.1280.10">
    <property type="match status" value="1"/>
</dbReference>
<feature type="region of interest" description="Disordered" evidence="3">
    <location>
        <begin position="219"/>
        <end position="289"/>
    </location>
</feature>
<organism evidence="5 6">
    <name type="scientific">Geodermatophilus normandii</name>
    <dbReference type="NCBI Taxonomy" id="1137989"/>
    <lineage>
        <taxon>Bacteria</taxon>
        <taxon>Bacillati</taxon>
        <taxon>Actinomycetota</taxon>
        <taxon>Actinomycetes</taxon>
        <taxon>Geodermatophilales</taxon>
        <taxon>Geodermatophilaceae</taxon>
        <taxon>Geodermatophilus</taxon>
    </lineage>
</organism>
<sequence>MPEPISDVADPRVADFRDLHAGDRPAGRERGTGPVIVEGVPAVQRLLASPYRVRAVLGVPGRLADLDLPGDVPAYEMDKWALSELIGFRLTRGVLASADRRPPADVGELLAGPDPAAPRRLAVLEALNDAENLGSIARSAVALGIDGLLLDPRCADPLYRRAVRVSMGHVLALPFAVLPDWPGGLSRLSEAGYLTVALTPAPDAVDLTEVDPRTHPRTAVLLGAEGPGSPPRHRRRPGCAPGSPCAPASTPSASPRRRPSRSRPCADYWRSDQRARMARASSAREGSHMTSYRLAVTCETLVKSR</sequence>
<feature type="domain" description="tRNA/rRNA methyltransferase SpoU type" evidence="4">
    <location>
        <begin position="122"/>
        <end position="234"/>
    </location>
</feature>
<evidence type="ECO:0000256" key="1">
    <source>
        <dbReference type="ARBA" id="ARBA00022603"/>
    </source>
</evidence>
<evidence type="ECO:0000256" key="3">
    <source>
        <dbReference type="SAM" id="MobiDB-lite"/>
    </source>
</evidence>
<dbReference type="InterPro" id="IPR029028">
    <property type="entry name" value="Alpha/beta_knot_MTases"/>
</dbReference>
<name>A0A317QFD5_9ACTN</name>
<accession>A0A317QFD5</accession>
<dbReference type="InterPro" id="IPR029064">
    <property type="entry name" value="Ribosomal_eL30-like_sf"/>
</dbReference>
<dbReference type="GO" id="GO:0008173">
    <property type="term" value="F:RNA methyltransferase activity"/>
    <property type="evidence" value="ECO:0007669"/>
    <property type="project" value="InterPro"/>
</dbReference>
<dbReference type="GO" id="GO:0006396">
    <property type="term" value="P:RNA processing"/>
    <property type="evidence" value="ECO:0007669"/>
    <property type="project" value="InterPro"/>
</dbReference>
<dbReference type="InterPro" id="IPR029026">
    <property type="entry name" value="tRNA_m1G_MTases_N"/>
</dbReference>
<evidence type="ECO:0000259" key="4">
    <source>
        <dbReference type="Pfam" id="PF00588"/>
    </source>
</evidence>
<feature type="compositionally biased region" description="Low complexity" evidence="3">
    <location>
        <begin position="238"/>
        <end position="254"/>
    </location>
</feature>
<dbReference type="InterPro" id="IPR051259">
    <property type="entry name" value="rRNA_Methyltransferase"/>
</dbReference>
<dbReference type="SUPFAM" id="SSF75217">
    <property type="entry name" value="alpha/beta knot"/>
    <property type="match status" value="1"/>
</dbReference>
<keyword evidence="6" id="KW-1185">Reference proteome</keyword>
<gene>
    <name evidence="5" type="ORF">JD79_00619</name>
</gene>
<dbReference type="Pfam" id="PF00588">
    <property type="entry name" value="SpoU_methylase"/>
    <property type="match status" value="1"/>
</dbReference>
<dbReference type="PANTHER" id="PTHR43191">
    <property type="entry name" value="RRNA METHYLTRANSFERASE 3"/>
    <property type="match status" value="1"/>
</dbReference>
<keyword evidence="2" id="KW-0808">Transferase</keyword>
<evidence type="ECO:0000313" key="5">
    <source>
        <dbReference type="EMBL" id="PWW21487.1"/>
    </source>
</evidence>
<feature type="region of interest" description="Disordered" evidence="3">
    <location>
        <begin position="1"/>
        <end position="33"/>
    </location>
</feature>
<protein>
    <submittedName>
        <fullName evidence="5">tRNA G18 (Ribose-2'-O)-methylase SpoU</fullName>
    </submittedName>
</protein>
<reference evidence="6" key="1">
    <citation type="submission" date="2018-05" db="EMBL/GenBank/DDBJ databases">
        <authorList>
            <person name="Klenk H.-P."/>
            <person name="Huntemann M."/>
            <person name="Clum A."/>
            <person name="Pillay M."/>
            <person name="Palaniappan K."/>
            <person name="Varghese N."/>
            <person name="Mikhailova N."/>
            <person name="Stamatis D."/>
            <person name="Reddy T."/>
            <person name="Daum C."/>
            <person name="Shapiro N."/>
            <person name="Ivanova N."/>
            <person name="Kyrpides N."/>
            <person name="Woyke T."/>
        </authorList>
    </citation>
    <scope>NUCLEOTIDE SEQUENCE [LARGE SCALE GENOMIC DNA]</scope>
    <source>
        <strain evidence="6">DSM 45417</strain>
    </source>
</reference>
<dbReference type="InterPro" id="IPR001537">
    <property type="entry name" value="SpoU_MeTrfase"/>
</dbReference>
<dbReference type="RefSeq" id="WP_245899591.1">
    <property type="nucleotide sequence ID" value="NZ_QGTX01000001.1"/>
</dbReference>
<dbReference type="SUPFAM" id="SSF55315">
    <property type="entry name" value="L30e-like"/>
    <property type="match status" value="1"/>
</dbReference>
<dbReference type="GO" id="GO:0003723">
    <property type="term" value="F:RNA binding"/>
    <property type="evidence" value="ECO:0007669"/>
    <property type="project" value="InterPro"/>
</dbReference>
<dbReference type="GO" id="GO:0032259">
    <property type="term" value="P:methylation"/>
    <property type="evidence" value="ECO:0007669"/>
    <property type="project" value="UniProtKB-KW"/>
</dbReference>
<evidence type="ECO:0000313" key="6">
    <source>
        <dbReference type="Proteomes" id="UP000246661"/>
    </source>
</evidence>
<dbReference type="AlphaFoldDB" id="A0A317QFD5"/>